<dbReference type="SMART" id="SM00355">
    <property type="entry name" value="ZnF_C2H2"/>
    <property type="match status" value="2"/>
</dbReference>
<keyword evidence="3" id="KW-1185">Reference proteome</keyword>
<dbReference type="Pfam" id="PF10551">
    <property type="entry name" value="MULE"/>
    <property type="match status" value="1"/>
</dbReference>
<evidence type="ECO:0000313" key="2">
    <source>
        <dbReference type="EMBL" id="VDO75778.1"/>
    </source>
</evidence>
<evidence type="ECO:0000259" key="1">
    <source>
        <dbReference type="PROSITE" id="PS00028"/>
    </source>
</evidence>
<dbReference type="InterPro" id="IPR019400">
    <property type="entry name" value="Peptidase_C65_otubain"/>
</dbReference>
<dbReference type="InterPro" id="IPR013087">
    <property type="entry name" value="Znf_C2H2_type"/>
</dbReference>
<reference evidence="2 3" key="1">
    <citation type="submission" date="2018-11" db="EMBL/GenBank/DDBJ databases">
        <authorList>
            <consortium name="Pathogen Informatics"/>
        </authorList>
    </citation>
    <scope>NUCLEOTIDE SEQUENCE [LARGE SCALE GENOMIC DNA]</scope>
</reference>
<gene>
    <name evidence="2" type="ORF">HPBE_LOCUS8297</name>
</gene>
<dbReference type="InterPro" id="IPR038765">
    <property type="entry name" value="Papain-like_cys_pep_sf"/>
</dbReference>
<dbReference type="InterPro" id="IPR018289">
    <property type="entry name" value="MULE_transposase_dom"/>
</dbReference>
<dbReference type="Proteomes" id="UP000050761">
    <property type="component" value="Unassembled WGS sequence"/>
</dbReference>
<name>A0A3P8BH97_HELPZ</name>
<reference evidence="4" key="2">
    <citation type="submission" date="2019-09" db="UniProtKB">
        <authorList>
            <consortium name="WormBaseParasite"/>
        </authorList>
    </citation>
    <scope>IDENTIFICATION</scope>
</reference>
<dbReference type="Pfam" id="PF10275">
    <property type="entry name" value="Peptidase_C65"/>
    <property type="match status" value="1"/>
</dbReference>
<feature type="domain" description="C2H2-type" evidence="1">
    <location>
        <begin position="69"/>
        <end position="90"/>
    </location>
</feature>
<dbReference type="WBParaSite" id="HPBE_0000829601-mRNA-1">
    <property type="protein sequence ID" value="HPBE_0000829601-mRNA-1"/>
    <property type="gene ID" value="HPBE_0000829601"/>
</dbReference>
<protein>
    <submittedName>
        <fullName evidence="4">C2H2-type domain-containing protein</fullName>
    </submittedName>
</protein>
<dbReference type="SUPFAM" id="SSF54001">
    <property type="entry name" value="Cysteine proteinases"/>
    <property type="match status" value="1"/>
</dbReference>
<evidence type="ECO:0000313" key="3">
    <source>
        <dbReference type="Proteomes" id="UP000050761"/>
    </source>
</evidence>
<dbReference type="InterPro" id="IPR042467">
    <property type="entry name" value="Peptidase_C65_otubain_sub2"/>
</dbReference>
<dbReference type="PROSITE" id="PS00028">
    <property type="entry name" value="ZINC_FINGER_C2H2_1"/>
    <property type="match status" value="1"/>
</dbReference>
<dbReference type="EMBL" id="UZAH01026114">
    <property type="protein sequence ID" value="VDO75778.1"/>
    <property type="molecule type" value="Genomic_DNA"/>
</dbReference>
<dbReference type="OrthoDB" id="5855243at2759"/>
<evidence type="ECO:0000313" key="4">
    <source>
        <dbReference type="WBParaSite" id="HPBE_0000829601-mRNA-1"/>
    </source>
</evidence>
<dbReference type="PANTHER" id="PTHR33936">
    <property type="entry name" value="PROTEIN CBG17840"/>
    <property type="match status" value="1"/>
</dbReference>
<dbReference type="PANTHER" id="PTHR33936:SF24">
    <property type="entry name" value="C2H2-TYPE DOMAIN-CONTAINING PROTEIN"/>
    <property type="match status" value="1"/>
</dbReference>
<sequence length="848" mass="96785">MRRWVNFINLTTHSTKMPSPQWSCPECGKVLLKKNLYAHLKSVHLLSPAEVARVKEDISREASVATVECPLCKINFVSYESLAIHCQKEHSDDGASGRPQDYTFLNQEFDSEQECNRAGDYTSTSTKRMSATKRDVRYCSCHLTVDHHTDGTVSLKGCLGHVGHELDPALLRFTLQEKDYLRRLLEEHSFDYIIHRLRKEDRARSSKLFFVVKQDLRNIVNKFNMSPGWRDADDVTSIKLRYEENNENDGIRLLELPKNSKGKGLLMVIITPTMVEWLKKYSSKGVTLDDTFHTTRYNVKLATLMVADERDRGLPAVLKMFLAFLLSGTMTTGDVEKLFLEVRKLLPEFSPKTLVTDEAPCFNNGFRAVFPDAPTRLHYCRFHIWQTWERKTKELVDASCRSSVNRALELLLRESQLNVFERKFAEILVFVNEKGQTAMCDYLKKKLPCERFHLRIKDEFLHRNGNSRLDGFADLLIKCVEDLSDSIEIKETHKCHRLAKEIYKDKDDMINEAGEGIWTVLSKDRTKTYEVIKDGSCYCHQITYAVVEAAATSLAKSNTEEAKTKLEEILAHLQLAAGVVEPYSSTALAPRPEMAKIGGKPQIAKIQLHRAMTGVEALPSAEAAEVADTGVKESFTQDADPTCKPAVDDVQKQNELTEAQLNQIEQEQKKTPLVGDRVPFEIVVMEYDPAESSEYYTKAKELLETYGDIRLIRRDGNCFYRAVLVAQIELMLKDPEECKRFEQICRGWQERLIKLGYPDFTTTDFCEVFYKWMNPIWSRQADVRKIFDDLNDDNEANYLIIFLSMATVASCESCFVGDVESGCGRGRTAVVGGECRGMQRLESIRAVP</sequence>
<dbReference type="Gene3D" id="3.30.160.60">
    <property type="entry name" value="Classic Zinc Finger"/>
    <property type="match status" value="1"/>
</dbReference>
<dbReference type="CDD" id="cd22749">
    <property type="entry name" value="Otubain_C65"/>
    <property type="match status" value="1"/>
</dbReference>
<accession>A0A3P8BH97</accession>
<dbReference type="Gene3D" id="1.20.1300.20">
    <property type="entry name" value="Peptidase C65 Otubain, subdomain 2"/>
    <property type="match status" value="1"/>
</dbReference>
<dbReference type="InterPro" id="IPR052797">
    <property type="entry name" value="RegFact_GeneExpr_CellDeath"/>
</dbReference>
<organism evidence="2">
    <name type="scientific">Heligmosomoides polygyrus</name>
    <name type="common">Parasitic roundworm</name>
    <dbReference type="NCBI Taxonomy" id="6339"/>
    <lineage>
        <taxon>Eukaryota</taxon>
        <taxon>Metazoa</taxon>
        <taxon>Ecdysozoa</taxon>
        <taxon>Nematoda</taxon>
        <taxon>Chromadorea</taxon>
        <taxon>Rhabditida</taxon>
        <taxon>Rhabditina</taxon>
        <taxon>Rhabditomorpha</taxon>
        <taxon>Strongyloidea</taxon>
        <taxon>Heligmosomidae</taxon>
        <taxon>Heligmosomoides</taxon>
    </lineage>
</organism>
<dbReference type="AlphaFoldDB" id="A0A3P8BH97"/>
<proteinExistence type="predicted"/>